<sequence>MAEAVVVVVSVGNSVLLGSGLGCLYADKVQKGDWDDYLYIKELLAQPAADMMQRGLLQVLRIHGTCAALITPGFPSEDMPLLEPPDRADSRDVRKTPEILFDYQVHKVEDGDSSDFMIPQCAIPAFLADNGIGIPSSNQLLGGIDQYLRKTMSLIECRVIGEYSLSKRRYGMMLSAVETVGQLQPGDVVIFLKMDLNFADEYLSDPLGFEEHLKHKLVEAMLLQNIPEVPESGAEFMKKLKTALVQHIRIQSVSEGCIEVVFILAGVALVCIALVAAVMLGAPFRVTTKLDEATIADVEIGPQPRIQEARTVSITVEPDGRYQITGTLHTDAPAPQQNPCVIL</sequence>
<protein>
    <submittedName>
        <fullName evidence="2">Uncharacterized protein</fullName>
    </submittedName>
</protein>
<proteinExistence type="predicted"/>
<keyword evidence="1" id="KW-0472">Membrane</keyword>
<evidence type="ECO:0000256" key="1">
    <source>
        <dbReference type="SAM" id="Phobius"/>
    </source>
</evidence>
<dbReference type="Proteomes" id="UP000601435">
    <property type="component" value="Unassembled WGS sequence"/>
</dbReference>
<gene>
    <name evidence="2" type="ORF">SNEC2469_LOCUS29532</name>
</gene>
<evidence type="ECO:0000313" key="3">
    <source>
        <dbReference type="Proteomes" id="UP000601435"/>
    </source>
</evidence>
<keyword evidence="1" id="KW-0812">Transmembrane</keyword>
<keyword evidence="1" id="KW-1133">Transmembrane helix</keyword>
<feature type="transmembrane region" description="Helical" evidence="1">
    <location>
        <begin position="260"/>
        <end position="280"/>
    </location>
</feature>
<evidence type="ECO:0000313" key="2">
    <source>
        <dbReference type="EMBL" id="CAE7889926.1"/>
    </source>
</evidence>
<dbReference type="OrthoDB" id="423159at2759"/>
<reference evidence="2" key="1">
    <citation type="submission" date="2021-02" db="EMBL/GenBank/DDBJ databases">
        <authorList>
            <person name="Dougan E. K."/>
            <person name="Rhodes N."/>
            <person name="Thang M."/>
            <person name="Chan C."/>
        </authorList>
    </citation>
    <scope>NUCLEOTIDE SEQUENCE</scope>
</reference>
<comment type="caution">
    <text evidence="2">The sequence shown here is derived from an EMBL/GenBank/DDBJ whole genome shotgun (WGS) entry which is preliminary data.</text>
</comment>
<name>A0A813B3E3_9DINO</name>
<keyword evidence="3" id="KW-1185">Reference proteome</keyword>
<dbReference type="EMBL" id="CAJNJA010066659">
    <property type="protein sequence ID" value="CAE7889926.1"/>
    <property type="molecule type" value="Genomic_DNA"/>
</dbReference>
<dbReference type="AlphaFoldDB" id="A0A813B3E3"/>
<organism evidence="2 3">
    <name type="scientific">Symbiodinium necroappetens</name>
    <dbReference type="NCBI Taxonomy" id="1628268"/>
    <lineage>
        <taxon>Eukaryota</taxon>
        <taxon>Sar</taxon>
        <taxon>Alveolata</taxon>
        <taxon>Dinophyceae</taxon>
        <taxon>Suessiales</taxon>
        <taxon>Symbiodiniaceae</taxon>
        <taxon>Symbiodinium</taxon>
    </lineage>
</organism>
<accession>A0A813B3E3</accession>